<organism evidence="1">
    <name type="scientific">Zooxanthella nutricula</name>
    <dbReference type="NCBI Taxonomy" id="1333877"/>
    <lineage>
        <taxon>Eukaryota</taxon>
        <taxon>Sar</taxon>
        <taxon>Alveolata</taxon>
        <taxon>Dinophyceae</taxon>
        <taxon>Peridiniales</taxon>
        <taxon>Peridiniales incertae sedis</taxon>
        <taxon>Zooxanthella</taxon>
    </lineage>
</organism>
<dbReference type="InterPro" id="IPR018490">
    <property type="entry name" value="cNMP-bd_dom_sf"/>
</dbReference>
<dbReference type="AlphaFoldDB" id="A0A7S2JV51"/>
<reference evidence="1" key="1">
    <citation type="submission" date="2021-01" db="EMBL/GenBank/DDBJ databases">
        <authorList>
            <person name="Corre E."/>
            <person name="Pelletier E."/>
            <person name="Niang G."/>
            <person name="Scheremetjew M."/>
            <person name="Finn R."/>
            <person name="Kale V."/>
            <person name="Holt S."/>
            <person name="Cochrane G."/>
            <person name="Meng A."/>
            <person name="Brown T."/>
            <person name="Cohen L."/>
        </authorList>
    </citation>
    <scope>NUCLEOTIDE SEQUENCE</scope>
    <source>
        <strain evidence="1">RCC3387</strain>
    </source>
</reference>
<evidence type="ECO:0000313" key="1">
    <source>
        <dbReference type="EMBL" id="CAD9558551.1"/>
    </source>
</evidence>
<sequence>MLGLIAFSTIISSITTRMTQIRSMSQARDKQDYDIKAFFVQNSVSLELRFAVLNCIRANRRKKTRMNYASIDAVCNLPVHLKVRLMKEVFFPTISEHPLIAALIQVDTAFALDLLDEALGDCVLHTGEMLFNTGDDAGGMYVAVSEHRGSKAPLLQYKRCADR</sequence>
<gene>
    <name evidence="1" type="ORF">BRAN1462_LOCUS22125</name>
</gene>
<protein>
    <recommendedName>
        <fullName evidence="2">Cyclic nucleotide-binding domain-containing protein</fullName>
    </recommendedName>
</protein>
<accession>A0A7S2JV51</accession>
<proteinExistence type="predicted"/>
<evidence type="ECO:0008006" key="2">
    <source>
        <dbReference type="Google" id="ProtNLM"/>
    </source>
</evidence>
<dbReference type="EMBL" id="HBGW01034974">
    <property type="protein sequence ID" value="CAD9558551.1"/>
    <property type="molecule type" value="Transcribed_RNA"/>
</dbReference>
<name>A0A7S2JV51_9DINO</name>
<dbReference type="SUPFAM" id="SSF51206">
    <property type="entry name" value="cAMP-binding domain-like"/>
    <property type="match status" value="1"/>
</dbReference>